<evidence type="ECO:0000313" key="1">
    <source>
        <dbReference type="EMBL" id="KAJ8986887.1"/>
    </source>
</evidence>
<proteinExistence type="predicted"/>
<dbReference type="Proteomes" id="UP001161757">
    <property type="component" value="Unassembled WGS sequence"/>
</dbReference>
<sequence>MSTPKGRSRQGDPMAANKLVEINYEAKEAARALNGGTLPYSPALVTSDFPHKYEWSKENLPAVLFYLVPPPSPYSDKPIEMLFENGKPVLNTEGAQLRDFEVLPRQISVDVEGWLIETWRRLDPRIKFSDILDRMTADPTYGGGIGLVKPSSNILQNHCRRNCRKLLKTSMERSSRDEPHRTEVEALESLTPENLTYNTVLDVCELFPDRLVKVKLAQDTPIGQLRAEKYKVTSENWKHTTLAKEYFLRAVALRGYQAMDDTRLAAWEMLLLLQERADKHGLVHWSKLPKTCLPVSWFDRTRNKTLPNDTFDGGCNVCTWKPSVGGDDQKTATDFRKEKPAVMKVLAKRRATDTEDTNGERAAKRIKTELPAYETPHGKQVIHDQSLFYQTPQFVQQPIHDPSLLYLTPQSRQHRGAFEEPVWLCHGHPPQQPVFEFNFTPVPAPATPTPVNHYTIGDTQSDLCAVNDPEQLALEFTFSPAPVTPPTPTPVNHYTLADTQSDLCAVNNPQQPAFEFSYRRAPAMPPTPTPTPFNHSTVAATPRVDLRAVNKSVSGNGNLLYQVDDGLNLDQSIYPLW</sequence>
<dbReference type="AlphaFoldDB" id="A0AAN6EKD6"/>
<name>A0AAN6EKD6_EXODE</name>
<reference evidence="1" key="1">
    <citation type="submission" date="2023-01" db="EMBL/GenBank/DDBJ databases">
        <title>Exophiala dermititidis isolated from Cystic Fibrosis Patient.</title>
        <authorList>
            <person name="Kurbessoian T."/>
            <person name="Crocker A."/>
            <person name="Murante D."/>
            <person name="Hogan D.A."/>
            <person name="Stajich J.E."/>
        </authorList>
    </citation>
    <scope>NUCLEOTIDE SEQUENCE</scope>
    <source>
        <strain evidence="1">Ex8</strain>
    </source>
</reference>
<comment type="caution">
    <text evidence="1">The sequence shown here is derived from an EMBL/GenBank/DDBJ whole genome shotgun (WGS) entry which is preliminary data.</text>
</comment>
<accession>A0AAN6EKD6</accession>
<evidence type="ECO:0000313" key="2">
    <source>
        <dbReference type="Proteomes" id="UP001161757"/>
    </source>
</evidence>
<organism evidence="1 2">
    <name type="scientific">Exophiala dermatitidis</name>
    <name type="common">Black yeast-like fungus</name>
    <name type="synonym">Wangiella dermatitidis</name>
    <dbReference type="NCBI Taxonomy" id="5970"/>
    <lineage>
        <taxon>Eukaryota</taxon>
        <taxon>Fungi</taxon>
        <taxon>Dikarya</taxon>
        <taxon>Ascomycota</taxon>
        <taxon>Pezizomycotina</taxon>
        <taxon>Eurotiomycetes</taxon>
        <taxon>Chaetothyriomycetidae</taxon>
        <taxon>Chaetothyriales</taxon>
        <taxon>Herpotrichiellaceae</taxon>
        <taxon>Exophiala</taxon>
    </lineage>
</organism>
<gene>
    <name evidence="1" type="ORF">HRR80_009013</name>
</gene>
<protein>
    <submittedName>
        <fullName evidence="1">Uncharacterized protein</fullName>
    </submittedName>
</protein>
<dbReference type="EMBL" id="JAJGCB010000030">
    <property type="protein sequence ID" value="KAJ8986887.1"/>
    <property type="molecule type" value="Genomic_DNA"/>
</dbReference>